<evidence type="ECO:0000313" key="2">
    <source>
        <dbReference type="Proteomes" id="UP001199916"/>
    </source>
</evidence>
<proteinExistence type="predicted"/>
<reference evidence="1 2" key="1">
    <citation type="submission" date="2021-11" db="EMBL/GenBank/DDBJ databases">
        <title>Draft genome sequence of Paenibacillus profundus YoMME, a new Gram-positive bacteria with exoelectrogenic properties.</title>
        <authorList>
            <person name="Hubenova Y."/>
            <person name="Hubenova E."/>
            <person name="Manasiev Y."/>
            <person name="Peykov S."/>
            <person name="Mitov M."/>
        </authorList>
    </citation>
    <scope>NUCLEOTIDE SEQUENCE [LARGE SCALE GENOMIC DNA]</scope>
    <source>
        <strain evidence="1 2">YoMME</strain>
    </source>
</reference>
<comment type="caution">
    <text evidence="1">The sequence shown here is derived from an EMBL/GenBank/DDBJ whole genome shotgun (WGS) entry which is preliminary data.</text>
</comment>
<evidence type="ECO:0000313" key="1">
    <source>
        <dbReference type="EMBL" id="MCE5171159.1"/>
    </source>
</evidence>
<name>A0ABS8YNJ1_9BACL</name>
<organism evidence="1 2">
    <name type="scientific">Paenibacillus profundus</name>
    <dbReference type="NCBI Taxonomy" id="1173085"/>
    <lineage>
        <taxon>Bacteria</taxon>
        <taxon>Bacillati</taxon>
        <taxon>Bacillota</taxon>
        <taxon>Bacilli</taxon>
        <taxon>Bacillales</taxon>
        <taxon>Paenibacillaceae</taxon>
        <taxon>Paenibacillus</taxon>
    </lineage>
</organism>
<keyword evidence="2" id="KW-1185">Reference proteome</keyword>
<dbReference type="Proteomes" id="UP001199916">
    <property type="component" value="Unassembled WGS sequence"/>
</dbReference>
<protein>
    <submittedName>
        <fullName evidence="1">Uncharacterized protein</fullName>
    </submittedName>
</protein>
<dbReference type="EMBL" id="JAJNBZ010000015">
    <property type="protein sequence ID" value="MCE5171159.1"/>
    <property type="molecule type" value="Genomic_DNA"/>
</dbReference>
<gene>
    <name evidence="1" type="ORF">LQV63_17800</name>
</gene>
<dbReference type="RefSeq" id="WP_233697706.1">
    <property type="nucleotide sequence ID" value="NZ_JAJNBZ010000015.1"/>
</dbReference>
<accession>A0ABS8YNJ1</accession>
<sequence length="173" mass="19995">MKTQQTIQLPSFTMVGKYCDSISEMERTCGTLPFLLENRSVQADIDSSFGIGRNGLYFAGIKVQGLTSLWNEMPQGLSRRVILGGSYRVSLPIDTESGPFLQHTLTPWGPHTFGKKDIVYEFRRNVDTYEHHCMYIPLETHQHEHTYHRRLSRHLNHWRSRLANHSQPNIALL</sequence>